<dbReference type="Pfam" id="PF00398">
    <property type="entry name" value="RrnaAD"/>
    <property type="match status" value="1"/>
</dbReference>
<keyword evidence="4 7" id="KW-0808">Transferase</keyword>
<dbReference type="GO" id="GO:0052908">
    <property type="term" value="F:16S rRNA (adenine(1518)-N(6)/adenine(1519)-N(6))-dimethyltransferase activity"/>
    <property type="evidence" value="ECO:0007669"/>
    <property type="project" value="UniProtKB-EC"/>
</dbReference>
<comment type="caution">
    <text evidence="10">The sequence shown here is derived from an EMBL/GenBank/DDBJ whole genome shotgun (WGS) entry which is preliminary data.</text>
</comment>
<evidence type="ECO:0000256" key="3">
    <source>
        <dbReference type="ARBA" id="ARBA00022603"/>
    </source>
</evidence>
<dbReference type="InterPro" id="IPR011530">
    <property type="entry name" value="rRNA_adenine_dimethylase"/>
</dbReference>
<evidence type="ECO:0000256" key="2">
    <source>
        <dbReference type="ARBA" id="ARBA00022552"/>
    </source>
</evidence>
<comment type="catalytic activity">
    <reaction evidence="7">
        <text>adenosine(1518)/adenosine(1519) in 16S rRNA + 4 S-adenosyl-L-methionine = N(6)-dimethyladenosine(1518)/N(6)-dimethyladenosine(1519) in 16S rRNA + 4 S-adenosyl-L-homocysteine + 4 H(+)</text>
        <dbReference type="Rhea" id="RHEA:19609"/>
        <dbReference type="Rhea" id="RHEA-COMP:10232"/>
        <dbReference type="Rhea" id="RHEA-COMP:10233"/>
        <dbReference type="ChEBI" id="CHEBI:15378"/>
        <dbReference type="ChEBI" id="CHEBI:57856"/>
        <dbReference type="ChEBI" id="CHEBI:59789"/>
        <dbReference type="ChEBI" id="CHEBI:74411"/>
        <dbReference type="ChEBI" id="CHEBI:74493"/>
        <dbReference type="EC" id="2.1.1.182"/>
    </reaction>
</comment>
<dbReference type="Proteomes" id="UP000460751">
    <property type="component" value="Unassembled WGS sequence"/>
</dbReference>
<keyword evidence="5 7" id="KW-0949">S-adenosyl-L-methionine</keyword>
<feature type="binding site" evidence="7 8">
    <location>
        <position position="43"/>
    </location>
    <ligand>
        <name>S-adenosyl-L-methionine</name>
        <dbReference type="ChEBI" id="CHEBI:59789"/>
    </ligand>
</feature>
<dbReference type="PANTHER" id="PTHR11727:SF7">
    <property type="entry name" value="DIMETHYLADENOSINE TRANSFERASE-RELATED"/>
    <property type="match status" value="1"/>
</dbReference>
<accession>A0A9X4YD02</accession>
<comment type="similarity">
    <text evidence="7">Belongs to the class I-like SAM-binding methyltransferase superfamily. rRNA adenine N(6)-methyltransferase family. RsmA subfamily.</text>
</comment>
<evidence type="ECO:0000256" key="7">
    <source>
        <dbReference type="HAMAP-Rule" id="MF_00607"/>
    </source>
</evidence>
<evidence type="ECO:0000313" key="11">
    <source>
        <dbReference type="Proteomes" id="UP000460751"/>
    </source>
</evidence>
<dbReference type="NCBIfam" id="TIGR00755">
    <property type="entry name" value="ksgA"/>
    <property type="match status" value="1"/>
</dbReference>
<reference evidence="10 11" key="1">
    <citation type="submission" date="2019-11" db="EMBL/GenBank/DDBJ databases">
        <title>Genome sequences of 17 halophilic strains isolated from different environments.</title>
        <authorList>
            <person name="Furrow R.E."/>
        </authorList>
    </citation>
    <scope>NUCLEOTIDE SEQUENCE [LARGE SCALE GENOMIC DNA]</scope>
    <source>
        <strain evidence="10 11">22507_15_FS</strain>
    </source>
</reference>
<keyword evidence="6 7" id="KW-0694">RNA-binding</keyword>
<dbReference type="Gene3D" id="1.10.8.100">
    <property type="entry name" value="Ribosomal RNA adenine dimethylase-like, domain 2"/>
    <property type="match status" value="1"/>
</dbReference>
<evidence type="ECO:0000256" key="5">
    <source>
        <dbReference type="ARBA" id="ARBA00022691"/>
    </source>
</evidence>
<keyword evidence="3 7" id="KW-0489">Methyltransferase</keyword>
<dbReference type="SUPFAM" id="SSF53335">
    <property type="entry name" value="S-adenosyl-L-methionine-dependent methyltransferases"/>
    <property type="match status" value="1"/>
</dbReference>
<dbReference type="InterPro" id="IPR020598">
    <property type="entry name" value="rRNA_Ade_methylase_Trfase_N"/>
</dbReference>
<evidence type="ECO:0000256" key="4">
    <source>
        <dbReference type="ARBA" id="ARBA00022679"/>
    </source>
</evidence>
<dbReference type="EC" id="2.1.1.182" evidence="7"/>
<dbReference type="InterPro" id="IPR029063">
    <property type="entry name" value="SAM-dependent_MTases_sf"/>
</dbReference>
<dbReference type="PROSITE" id="PS51689">
    <property type="entry name" value="SAM_RNA_A_N6_MT"/>
    <property type="match status" value="1"/>
</dbReference>
<evidence type="ECO:0000256" key="6">
    <source>
        <dbReference type="ARBA" id="ARBA00022884"/>
    </source>
</evidence>
<organism evidence="10 11">
    <name type="scientific">Vreelandella halophila</name>
    <dbReference type="NCBI Taxonomy" id="86177"/>
    <lineage>
        <taxon>Bacteria</taxon>
        <taxon>Pseudomonadati</taxon>
        <taxon>Pseudomonadota</taxon>
        <taxon>Gammaproteobacteria</taxon>
        <taxon>Oceanospirillales</taxon>
        <taxon>Halomonadaceae</taxon>
        <taxon>Vreelandella</taxon>
    </lineage>
</organism>
<sequence>MSRPLGHQARKRFGQNFLHDAGVIDRIVGAINPTPEDNLVEIGPGMGALSEPLLEACPSLQMIELDRDLIPGLRAQFFRYPELVIHEGDALRFDYRAIAGKGPIRAVGNLPYNIATPLIFHLFEFSDVIRDMHFMLQKEVVERMAAAPGESQWGRLAIMTQYRCRVQPLFTVGSGAFSPAPKVESAIVRLVPHGTIDNPAHDPELLAKVVRTAFNARRKTLRKALAPLFGDGDWPRLGIDPTLRPQNLTLADYVMLANDLYAQASNGSTE</sequence>
<keyword evidence="1 7" id="KW-0963">Cytoplasm</keyword>
<dbReference type="InterPro" id="IPR001737">
    <property type="entry name" value="KsgA/Erm"/>
</dbReference>
<feature type="domain" description="Ribosomal RNA adenine methylase transferase N-terminal" evidence="9">
    <location>
        <begin position="23"/>
        <end position="194"/>
    </location>
</feature>
<proteinExistence type="inferred from homology"/>
<protein>
    <recommendedName>
        <fullName evidence="7">Ribosomal RNA small subunit methyltransferase A</fullName>
        <ecNumber evidence="7">2.1.1.182</ecNumber>
    </recommendedName>
    <alternativeName>
        <fullName evidence="7">16S rRNA (adenine(1518)-N(6)/adenine(1519)-N(6))-dimethyltransferase</fullName>
    </alternativeName>
    <alternativeName>
        <fullName evidence="7">16S rRNA dimethyladenosine transferase</fullName>
    </alternativeName>
    <alternativeName>
        <fullName evidence="7">16S rRNA dimethylase</fullName>
    </alternativeName>
    <alternativeName>
        <fullName evidence="7">S-adenosylmethionine-6-N', N'-adenosyl(rRNA) dimethyltransferase</fullName>
    </alternativeName>
</protein>
<keyword evidence="2 7" id="KW-0698">rRNA processing</keyword>
<dbReference type="OrthoDB" id="9814755at2"/>
<evidence type="ECO:0000313" key="10">
    <source>
        <dbReference type="EMBL" id="MYL27256.1"/>
    </source>
</evidence>
<dbReference type="PANTHER" id="PTHR11727">
    <property type="entry name" value="DIMETHYLADENOSINE TRANSFERASE"/>
    <property type="match status" value="1"/>
</dbReference>
<keyword evidence="11" id="KW-1185">Reference proteome</keyword>
<dbReference type="Gene3D" id="3.40.50.150">
    <property type="entry name" value="Vaccinia Virus protein VP39"/>
    <property type="match status" value="1"/>
</dbReference>
<comment type="function">
    <text evidence="7">Specifically dimethylates two adjacent adenosines (A1518 and A1519) in the loop of a conserved hairpin near the 3'-end of 16S rRNA in the 30S particle. May play a critical role in biogenesis of 30S subunits.</text>
</comment>
<dbReference type="AlphaFoldDB" id="A0A9X4YD02"/>
<dbReference type="SMART" id="SM00650">
    <property type="entry name" value="rADc"/>
    <property type="match status" value="1"/>
</dbReference>
<feature type="binding site" evidence="7 8">
    <location>
        <position position="16"/>
    </location>
    <ligand>
        <name>S-adenosyl-L-methionine</name>
        <dbReference type="ChEBI" id="CHEBI:59789"/>
    </ligand>
</feature>
<comment type="subcellular location">
    <subcellularLocation>
        <location evidence="7">Cytoplasm</location>
    </subcellularLocation>
</comment>
<dbReference type="EMBL" id="WMEX01000005">
    <property type="protein sequence ID" value="MYL27256.1"/>
    <property type="molecule type" value="Genomic_DNA"/>
</dbReference>
<name>A0A9X4YD02_9GAMM</name>
<dbReference type="GO" id="GO:0003723">
    <property type="term" value="F:RNA binding"/>
    <property type="evidence" value="ECO:0007669"/>
    <property type="project" value="UniProtKB-UniRule"/>
</dbReference>
<dbReference type="GO" id="GO:0005829">
    <property type="term" value="C:cytosol"/>
    <property type="evidence" value="ECO:0007669"/>
    <property type="project" value="TreeGrafter"/>
</dbReference>
<evidence type="ECO:0000256" key="8">
    <source>
        <dbReference type="PROSITE-ProRule" id="PRU01026"/>
    </source>
</evidence>
<dbReference type="HAMAP" id="MF_00607">
    <property type="entry name" value="16SrRNA_methyltr_A"/>
    <property type="match status" value="1"/>
</dbReference>
<dbReference type="InterPro" id="IPR023165">
    <property type="entry name" value="rRNA_Ade_diMease-like_C"/>
</dbReference>
<evidence type="ECO:0000259" key="9">
    <source>
        <dbReference type="SMART" id="SM00650"/>
    </source>
</evidence>
<gene>
    <name evidence="7 10" type="primary">rsmA</name>
    <name evidence="7" type="synonym">ksgA</name>
    <name evidence="10" type="ORF">GLW01_10665</name>
</gene>
<dbReference type="RefSeq" id="WP_151439912.1">
    <property type="nucleotide sequence ID" value="NZ_WMEX01000005.1"/>
</dbReference>
<feature type="binding site" evidence="7 8">
    <location>
        <position position="109"/>
    </location>
    <ligand>
        <name>S-adenosyl-L-methionine</name>
        <dbReference type="ChEBI" id="CHEBI:59789"/>
    </ligand>
</feature>
<feature type="binding site" evidence="7 8">
    <location>
        <position position="64"/>
    </location>
    <ligand>
        <name>S-adenosyl-L-methionine</name>
        <dbReference type="ChEBI" id="CHEBI:59789"/>
    </ligand>
</feature>
<evidence type="ECO:0000256" key="1">
    <source>
        <dbReference type="ARBA" id="ARBA00022490"/>
    </source>
</evidence>
<feature type="binding site" evidence="7 8">
    <location>
        <position position="18"/>
    </location>
    <ligand>
        <name>S-adenosyl-L-methionine</name>
        <dbReference type="ChEBI" id="CHEBI:59789"/>
    </ligand>
</feature>
<feature type="binding site" evidence="7 8">
    <location>
        <position position="89"/>
    </location>
    <ligand>
        <name>S-adenosyl-L-methionine</name>
        <dbReference type="ChEBI" id="CHEBI:59789"/>
    </ligand>
</feature>
<dbReference type="FunFam" id="1.10.8.100:FF:000001">
    <property type="entry name" value="Ribosomal RNA small subunit methyltransferase A"/>
    <property type="match status" value="1"/>
</dbReference>